<comment type="similarity">
    <text evidence="1 2">Belongs to the small heat shock protein (HSP20) family.</text>
</comment>
<evidence type="ECO:0000259" key="3">
    <source>
        <dbReference type="PROSITE" id="PS01031"/>
    </source>
</evidence>
<name>A0A517Q3I9_9PLAN</name>
<evidence type="ECO:0000256" key="1">
    <source>
        <dbReference type="PROSITE-ProRule" id="PRU00285"/>
    </source>
</evidence>
<reference evidence="4 5" key="1">
    <citation type="submission" date="2019-03" db="EMBL/GenBank/DDBJ databases">
        <title>Deep-cultivation of Planctomycetes and their phenomic and genomic characterization uncovers novel biology.</title>
        <authorList>
            <person name="Wiegand S."/>
            <person name="Jogler M."/>
            <person name="Boedeker C."/>
            <person name="Pinto D."/>
            <person name="Vollmers J."/>
            <person name="Rivas-Marin E."/>
            <person name="Kohn T."/>
            <person name="Peeters S.H."/>
            <person name="Heuer A."/>
            <person name="Rast P."/>
            <person name="Oberbeckmann S."/>
            <person name="Bunk B."/>
            <person name="Jeske O."/>
            <person name="Meyerdierks A."/>
            <person name="Storesund J.E."/>
            <person name="Kallscheuer N."/>
            <person name="Luecker S."/>
            <person name="Lage O.M."/>
            <person name="Pohl T."/>
            <person name="Merkel B.J."/>
            <person name="Hornburger P."/>
            <person name="Mueller R.-W."/>
            <person name="Bruemmer F."/>
            <person name="Labrenz M."/>
            <person name="Spormann A.M."/>
            <person name="Op den Camp H."/>
            <person name="Overmann J."/>
            <person name="Amann R."/>
            <person name="Jetten M.S.M."/>
            <person name="Mascher T."/>
            <person name="Medema M.H."/>
            <person name="Devos D.P."/>
            <person name="Kaster A.-K."/>
            <person name="Ovreas L."/>
            <person name="Rohde M."/>
            <person name="Galperin M.Y."/>
            <person name="Jogler C."/>
        </authorList>
    </citation>
    <scope>NUCLEOTIDE SEQUENCE [LARGE SCALE GENOMIC DNA]</scope>
    <source>
        <strain evidence="4 5">Enr10</strain>
    </source>
</reference>
<dbReference type="Proteomes" id="UP000315647">
    <property type="component" value="Chromosome"/>
</dbReference>
<dbReference type="PANTHER" id="PTHR11527">
    <property type="entry name" value="HEAT-SHOCK PROTEIN 20 FAMILY MEMBER"/>
    <property type="match status" value="1"/>
</dbReference>
<dbReference type="Gene3D" id="2.60.40.790">
    <property type="match status" value="1"/>
</dbReference>
<evidence type="ECO:0000256" key="2">
    <source>
        <dbReference type="RuleBase" id="RU003616"/>
    </source>
</evidence>
<evidence type="ECO:0000313" key="4">
    <source>
        <dbReference type="EMBL" id="QDT26196.1"/>
    </source>
</evidence>
<dbReference type="CDD" id="cd06464">
    <property type="entry name" value="ACD_sHsps-like"/>
    <property type="match status" value="1"/>
</dbReference>
<dbReference type="Pfam" id="PF00011">
    <property type="entry name" value="HSP20"/>
    <property type="match status" value="1"/>
</dbReference>
<accession>A0A517Q3I9</accession>
<feature type="domain" description="SHSP" evidence="3">
    <location>
        <begin position="50"/>
        <end position="162"/>
    </location>
</feature>
<organism evidence="4 5">
    <name type="scientific">Gimesia panareensis</name>
    <dbReference type="NCBI Taxonomy" id="2527978"/>
    <lineage>
        <taxon>Bacteria</taxon>
        <taxon>Pseudomonadati</taxon>
        <taxon>Planctomycetota</taxon>
        <taxon>Planctomycetia</taxon>
        <taxon>Planctomycetales</taxon>
        <taxon>Planctomycetaceae</taxon>
        <taxon>Gimesia</taxon>
    </lineage>
</organism>
<dbReference type="EMBL" id="CP037421">
    <property type="protein sequence ID" value="QDT26196.1"/>
    <property type="molecule type" value="Genomic_DNA"/>
</dbReference>
<dbReference type="InterPro" id="IPR008978">
    <property type="entry name" value="HSP20-like_chaperone"/>
</dbReference>
<protein>
    <submittedName>
        <fullName evidence="4">Spore protein SP21</fullName>
    </submittedName>
</protein>
<dbReference type="PROSITE" id="PS01031">
    <property type="entry name" value="SHSP"/>
    <property type="match status" value="1"/>
</dbReference>
<dbReference type="RefSeq" id="WP_197997503.1">
    <property type="nucleotide sequence ID" value="NZ_CP037421.1"/>
</dbReference>
<sequence>MTTSPGLRGTVMRADRSVPGLSTFFGRAPFWNLRNEMENMLSSISGEGGIASAGFNAALDLSETDDAVEVRMDVPGIQPEEIEVEVAGDLLQINGERKAEQEEKGKTWHRVERSAGSFTRSIKLPCEVQSEHIEAHCEHGVLTVKLPKSDFKKPRKIQVKPKT</sequence>
<keyword evidence="5" id="KW-1185">Reference proteome</keyword>
<dbReference type="InterPro" id="IPR031107">
    <property type="entry name" value="Small_HSP"/>
</dbReference>
<proteinExistence type="inferred from homology"/>
<dbReference type="InterPro" id="IPR002068">
    <property type="entry name" value="A-crystallin/Hsp20_dom"/>
</dbReference>
<evidence type="ECO:0000313" key="5">
    <source>
        <dbReference type="Proteomes" id="UP000315647"/>
    </source>
</evidence>
<dbReference type="SUPFAM" id="SSF49764">
    <property type="entry name" value="HSP20-like chaperones"/>
    <property type="match status" value="1"/>
</dbReference>
<gene>
    <name evidence="4" type="primary">hspA_1</name>
    <name evidence="4" type="ORF">Enr10x_14970</name>
</gene>
<dbReference type="AlphaFoldDB" id="A0A517Q3I9"/>